<feature type="compositionally biased region" description="Basic and acidic residues" evidence="1">
    <location>
        <begin position="1"/>
        <end position="21"/>
    </location>
</feature>
<evidence type="ECO:0000313" key="3">
    <source>
        <dbReference type="EMBL" id="CEM44456.1"/>
    </source>
</evidence>
<name>A0A0G4HK77_9ALVE</name>
<feature type="compositionally biased region" description="Basic and acidic residues" evidence="1">
    <location>
        <begin position="42"/>
        <end position="57"/>
    </location>
</feature>
<feature type="transmembrane region" description="Helical" evidence="2">
    <location>
        <begin position="187"/>
        <end position="211"/>
    </location>
</feature>
<evidence type="ECO:0000256" key="1">
    <source>
        <dbReference type="SAM" id="MobiDB-lite"/>
    </source>
</evidence>
<dbReference type="EMBL" id="CDMZ01002937">
    <property type="protein sequence ID" value="CEM44456.1"/>
    <property type="molecule type" value="Genomic_DNA"/>
</dbReference>
<dbReference type="VEuPathDB" id="CryptoDB:Cvel_7167"/>
<dbReference type="AlphaFoldDB" id="A0A0G4HK77"/>
<feature type="region of interest" description="Disordered" evidence="1">
    <location>
        <begin position="1"/>
        <end position="87"/>
    </location>
</feature>
<sequence>MQRETKRKGGEEKKVEEKGKEQAPVQVVESDSELDIIPQKKRKEESKKKKGGKVIEEKESDPDSSEDSSDSSSSSAKDGHHGPSYLGEHALKDLSKDQGDKMKGLHDDMSAFSSFFTQQRAETGGLFQNVSTLTSLLSAQGGEVKGLQVDVSALFSLLTQQSGEVRGVQGKVSWLEETQLNRLKHKYVVLLVCLTLLVVALNIGIIGSIALGYTVMGFRVRVCRV</sequence>
<gene>
    <name evidence="3" type="ORF">Cvel_7167</name>
</gene>
<keyword evidence="2" id="KW-0812">Transmembrane</keyword>
<reference evidence="3" key="1">
    <citation type="submission" date="2014-11" db="EMBL/GenBank/DDBJ databases">
        <authorList>
            <person name="Otto D Thomas"/>
            <person name="Naeem Raeece"/>
        </authorList>
    </citation>
    <scope>NUCLEOTIDE SEQUENCE</scope>
</reference>
<organism evidence="3">
    <name type="scientific">Chromera velia CCMP2878</name>
    <dbReference type="NCBI Taxonomy" id="1169474"/>
    <lineage>
        <taxon>Eukaryota</taxon>
        <taxon>Sar</taxon>
        <taxon>Alveolata</taxon>
        <taxon>Colpodellida</taxon>
        <taxon>Chromeraceae</taxon>
        <taxon>Chromera</taxon>
    </lineage>
</organism>
<feature type="compositionally biased region" description="Acidic residues" evidence="1">
    <location>
        <begin position="58"/>
        <end position="69"/>
    </location>
</feature>
<keyword evidence="2" id="KW-1133">Transmembrane helix</keyword>
<accession>A0A0G4HK77</accession>
<evidence type="ECO:0000256" key="2">
    <source>
        <dbReference type="SAM" id="Phobius"/>
    </source>
</evidence>
<keyword evidence="2" id="KW-0472">Membrane</keyword>
<protein>
    <submittedName>
        <fullName evidence="3">Uncharacterized protein</fullName>
    </submittedName>
</protein>
<proteinExistence type="predicted"/>